<feature type="domain" description="RING-type" evidence="6">
    <location>
        <begin position="344"/>
        <end position="386"/>
    </location>
</feature>
<feature type="region of interest" description="Disordered" evidence="5">
    <location>
        <begin position="31"/>
        <end position="52"/>
    </location>
</feature>
<dbReference type="PANTHER" id="PTHR14155">
    <property type="entry name" value="RING FINGER DOMAIN-CONTAINING"/>
    <property type="match status" value="1"/>
</dbReference>
<gene>
    <name evidence="7" type="ORF">ACHAXA_005407</name>
</gene>
<evidence type="ECO:0000256" key="1">
    <source>
        <dbReference type="ARBA" id="ARBA00022723"/>
    </source>
</evidence>
<dbReference type="AlphaFoldDB" id="A0ABD3RHR7"/>
<dbReference type="Proteomes" id="UP001530377">
    <property type="component" value="Unassembled WGS sequence"/>
</dbReference>
<dbReference type="PROSITE" id="PS50089">
    <property type="entry name" value="ZF_RING_2"/>
    <property type="match status" value="1"/>
</dbReference>
<dbReference type="InterPro" id="IPR053238">
    <property type="entry name" value="RING-H2_zinc_finger"/>
</dbReference>
<dbReference type="Pfam" id="PF13639">
    <property type="entry name" value="zf-RING_2"/>
    <property type="match status" value="1"/>
</dbReference>
<keyword evidence="8" id="KW-1185">Reference proteome</keyword>
<evidence type="ECO:0000259" key="6">
    <source>
        <dbReference type="PROSITE" id="PS50089"/>
    </source>
</evidence>
<dbReference type="CDD" id="cd16454">
    <property type="entry name" value="RING-H2_PA-TM-RING"/>
    <property type="match status" value="1"/>
</dbReference>
<evidence type="ECO:0000313" key="8">
    <source>
        <dbReference type="Proteomes" id="UP001530377"/>
    </source>
</evidence>
<organism evidence="7 8">
    <name type="scientific">Cyclostephanos tholiformis</name>
    <dbReference type="NCBI Taxonomy" id="382380"/>
    <lineage>
        <taxon>Eukaryota</taxon>
        <taxon>Sar</taxon>
        <taxon>Stramenopiles</taxon>
        <taxon>Ochrophyta</taxon>
        <taxon>Bacillariophyta</taxon>
        <taxon>Coscinodiscophyceae</taxon>
        <taxon>Thalassiosirophycidae</taxon>
        <taxon>Stephanodiscales</taxon>
        <taxon>Stephanodiscaceae</taxon>
        <taxon>Cyclostephanos</taxon>
    </lineage>
</organism>
<dbReference type="Gene3D" id="3.30.40.10">
    <property type="entry name" value="Zinc/RING finger domain, C3HC4 (zinc finger)"/>
    <property type="match status" value="1"/>
</dbReference>
<feature type="compositionally biased region" description="Basic and acidic residues" evidence="5">
    <location>
        <begin position="397"/>
        <end position="410"/>
    </location>
</feature>
<feature type="compositionally biased region" description="Basic and acidic residues" evidence="5">
    <location>
        <begin position="41"/>
        <end position="52"/>
    </location>
</feature>
<comment type="caution">
    <text evidence="7">The sequence shown here is derived from an EMBL/GenBank/DDBJ whole genome shotgun (WGS) entry which is preliminary data.</text>
</comment>
<name>A0ABD3RHR7_9STRA</name>
<dbReference type="SUPFAM" id="SSF57850">
    <property type="entry name" value="RING/U-box"/>
    <property type="match status" value="1"/>
</dbReference>
<dbReference type="InterPro" id="IPR001841">
    <property type="entry name" value="Znf_RING"/>
</dbReference>
<dbReference type="Gene3D" id="3.50.30.30">
    <property type="match status" value="1"/>
</dbReference>
<reference evidence="7 8" key="1">
    <citation type="submission" date="2024-10" db="EMBL/GenBank/DDBJ databases">
        <title>Updated reference genomes for cyclostephanoid diatoms.</title>
        <authorList>
            <person name="Roberts W.R."/>
            <person name="Alverson A.J."/>
        </authorList>
    </citation>
    <scope>NUCLEOTIDE SEQUENCE [LARGE SCALE GENOMIC DNA]</scope>
    <source>
        <strain evidence="7 8">AJA228-03</strain>
    </source>
</reference>
<evidence type="ECO:0000256" key="2">
    <source>
        <dbReference type="ARBA" id="ARBA00022771"/>
    </source>
</evidence>
<keyword evidence="3" id="KW-0862">Zinc</keyword>
<proteinExistence type="predicted"/>
<evidence type="ECO:0000256" key="5">
    <source>
        <dbReference type="SAM" id="MobiDB-lite"/>
    </source>
</evidence>
<sequence>MSRFAMIFCPSCEEDSPGGTMCSVCGDELTSRPTIDVNDTDEGRRLSHPSRERRYDDEVATVMAILASSTEPYIASRLVRGNASGRVPGRVDYEDLAGMTLPPESLDPQAGTARARPSSHKALDGLKRTVLAPESAELFEASVSLFEPRCIADPSWSFVPSTAASVVLNAVPGEFVYGERQCESLPIPRAAAIVVCTPRTVKGGTLSTRTLSEIASLRRRRVPFVAYVERGDGVTFVQKALACQRAGEITTANKETMCVGVIVGNSMSGSGKEIWPYVMQDTKEEAKRFGLKVPVVMVRRDDGMRLVGWSSSPNDAEDVINDDTKTYTPCLISILSKESNSHTCPVCTDSYAPGDTIVRLPLCGHVFHEACALTWLTKHNTCPNCRKELPTDDDDYERERRRREANAERGVDVGAVHGHDIYG</sequence>
<keyword evidence="1" id="KW-0479">Metal-binding</keyword>
<dbReference type="InterPro" id="IPR013083">
    <property type="entry name" value="Znf_RING/FYVE/PHD"/>
</dbReference>
<accession>A0ABD3RHR7</accession>
<dbReference type="SMART" id="SM00184">
    <property type="entry name" value="RING"/>
    <property type="match status" value="1"/>
</dbReference>
<evidence type="ECO:0000313" key="7">
    <source>
        <dbReference type="EMBL" id="KAL3811321.1"/>
    </source>
</evidence>
<dbReference type="GO" id="GO:0008270">
    <property type="term" value="F:zinc ion binding"/>
    <property type="evidence" value="ECO:0007669"/>
    <property type="project" value="UniProtKB-KW"/>
</dbReference>
<dbReference type="EMBL" id="JALLPB020000268">
    <property type="protein sequence ID" value="KAL3811321.1"/>
    <property type="molecule type" value="Genomic_DNA"/>
</dbReference>
<evidence type="ECO:0000256" key="4">
    <source>
        <dbReference type="PROSITE-ProRule" id="PRU00175"/>
    </source>
</evidence>
<evidence type="ECO:0000256" key="3">
    <source>
        <dbReference type="ARBA" id="ARBA00022833"/>
    </source>
</evidence>
<dbReference type="PANTHER" id="PTHR14155:SF627">
    <property type="entry name" value="OS06G0192800 PROTEIN"/>
    <property type="match status" value="1"/>
</dbReference>
<protein>
    <recommendedName>
        <fullName evidence="6">RING-type domain-containing protein</fullName>
    </recommendedName>
</protein>
<keyword evidence="2 4" id="KW-0863">Zinc-finger</keyword>
<feature type="region of interest" description="Disordered" evidence="5">
    <location>
        <begin position="387"/>
        <end position="410"/>
    </location>
</feature>